<keyword evidence="2" id="KW-1185">Reference proteome</keyword>
<accession>A0A9N9PC13</accession>
<feature type="non-terminal residue" evidence="1">
    <location>
        <position position="122"/>
    </location>
</feature>
<protein>
    <submittedName>
        <fullName evidence="1">1313_t:CDS:1</fullName>
    </submittedName>
</protein>
<dbReference type="AlphaFoldDB" id="A0A9N9PC13"/>
<dbReference type="Proteomes" id="UP000789759">
    <property type="component" value="Unassembled WGS sequence"/>
</dbReference>
<name>A0A9N9PC13_9GLOM</name>
<comment type="caution">
    <text evidence="1">The sequence shown here is derived from an EMBL/GenBank/DDBJ whole genome shotgun (WGS) entry which is preliminary data.</text>
</comment>
<organism evidence="1 2">
    <name type="scientific">Cetraspora pellucida</name>
    <dbReference type="NCBI Taxonomy" id="1433469"/>
    <lineage>
        <taxon>Eukaryota</taxon>
        <taxon>Fungi</taxon>
        <taxon>Fungi incertae sedis</taxon>
        <taxon>Mucoromycota</taxon>
        <taxon>Glomeromycotina</taxon>
        <taxon>Glomeromycetes</taxon>
        <taxon>Diversisporales</taxon>
        <taxon>Gigasporaceae</taxon>
        <taxon>Cetraspora</taxon>
    </lineage>
</organism>
<reference evidence="1" key="1">
    <citation type="submission" date="2021-06" db="EMBL/GenBank/DDBJ databases">
        <authorList>
            <person name="Kallberg Y."/>
            <person name="Tangrot J."/>
            <person name="Rosling A."/>
        </authorList>
    </citation>
    <scope>NUCLEOTIDE SEQUENCE</scope>
    <source>
        <strain evidence="1">FL966</strain>
    </source>
</reference>
<sequence>MIQFLPNELQIKILHNVATITKFEDFCTLRTVDKKWNSFVPLVMHEVVISRLNSGFKLELRDWINNKWQIKLQPTYDDCTNTFTFLFDNADFTSKFRHFNAYLCDFTMYMEKDKITKFGLEF</sequence>
<proteinExistence type="predicted"/>
<evidence type="ECO:0000313" key="2">
    <source>
        <dbReference type="Proteomes" id="UP000789759"/>
    </source>
</evidence>
<evidence type="ECO:0000313" key="1">
    <source>
        <dbReference type="EMBL" id="CAG8806286.1"/>
    </source>
</evidence>
<dbReference type="EMBL" id="CAJVQA010034816">
    <property type="protein sequence ID" value="CAG8806286.1"/>
    <property type="molecule type" value="Genomic_DNA"/>
</dbReference>
<gene>
    <name evidence="1" type="ORF">CPELLU_LOCUS18189</name>
</gene>